<dbReference type="EMBL" id="QFOT01000185">
    <property type="protein sequence ID" value="PZP53332.1"/>
    <property type="molecule type" value="Genomic_DNA"/>
</dbReference>
<protein>
    <submittedName>
        <fullName evidence="1">Uncharacterized protein</fullName>
    </submittedName>
</protein>
<gene>
    <name evidence="1" type="ORF">DI586_11165</name>
</gene>
<evidence type="ECO:0000313" key="2">
    <source>
        <dbReference type="Proteomes" id="UP000249739"/>
    </source>
</evidence>
<comment type="caution">
    <text evidence="1">The sequence shown here is derived from an EMBL/GenBank/DDBJ whole genome shotgun (WGS) entry which is preliminary data.</text>
</comment>
<reference evidence="1 2" key="1">
    <citation type="submission" date="2017-08" db="EMBL/GenBank/DDBJ databases">
        <title>Infants hospitalized years apart are colonized by the same room-sourced microbial strains.</title>
        <authorList>
            <person name="Brooks B."/>
            <person name="Olm M.R."/>
            <person name="Firek B.A."/>
            <person name="Baker R."/>
            <person name="Thomas B.C."/>
            <person name="Morowitz M.J."/>
            <person name="Banfield J.F."/>
        </authorList>
    </citation>
    <scope>NUCLEOTIDE SEQUENCE [LARGE SCALE GENOMIC DNA]</scope>
    <source>
        <strain evidence="1">S2_006_000_R2_64</strain>
    </source>
</reference>
<organism evidence="1 2">
    <name type="scientific">Micavibrio aeruginosavorus</name>
    <dbReference type="NCBI Taxonomy" id="349221"/>
    <lineage>
        <taxon>Bacteria</taxon>
        <taxon>Pseudomonadati</taxon>
        <taxon>Bdellovibrionota</taxon>
        <taxon>Bdellovibrionia</taxon>
        <taxon>Bdellovibrionales</taxon>
        <taxon>Pseudobdellovibrionaceae</taxon>
        <taxon>Micavibrio</taxon>
    </lineage>
</organism>
<name>A0A2W5HCX1_9BACT</name>
<dbReference type="Proteomes" id="UP000249739">
    <property type="component" value="Unassembled WGS sequence"/>
</dbReference>
<accession>A0A2W5HCX1</accession>
<proteinExistence type="predicted"/>
<evidence type="ECO:0000313" key="1">
    <source>
        <dbReference type="EMBL" id="PZP53332.1"/>
    </source>
</evidence>
<dbReference type="AlphaFoldDB" id="A0A2W5HCX1"/>
<sequence>MKTAKLIIPLIIFVISVEYSLSAAFAQNAPTASVASTGVPPKLGTLAGSLTPELLILKHIEQELKEKYRKEIYTPPAIQSLFFSGSEQTLIREARSGFNTQVPTEGLGLDDQDEEIPVFEKEQSVSEDDNRITDRKLSLGGIVFLTPDNWTIWLNKRRITAATLPKEAIDLRVYKEFIEVKWLDPVSNKIFPVRLRPNQTFSLDAQTFVPG</sequence>